<accession>A0ABV7T4L7</accession>
<protein>
    <recommendedName>
        <fullName evidence="4">Dual-specificity RNA pseudouridine synthase RluF</fullName>
        <ecNumber evidence="3">5.4.99.21</ecNumber>
    </recommendedName>
    <alternativeName>
        <fullName evidence="6">23S rRNA pseudouridine(2604) synthase</fullName>
    </alternativeName>
    <alternativeName>
        <fullName evidence="8">Ribosomal large subunit pseudouridine synthase F</fullName>
    </alternativeName>
    <alternativeName>
        <fullName evidence="7">rRNA pseudouridylate synthase F</fullName>
    </alternativeName>
    <alternativeName>
        <fullName evidence="9">rRNA-uridine isomerase F</fullName>
    </alternativeName>
    <alternativeName>
        <fullName evidence="5">tRNA(Tyr) pseudouridine(35) synthase</fullName>
    </alternativeName>
</protein>
<dbReference type="InterPro" id="IPR002942">
    <property type="entry name" value="S4_RNA-bd"/>
</dbReference>
<reference evidence="13" key="1">
    <citation type="journal article" date="2019" name="Int. J. Syst. Evol. Microbiol.">
        <title>The Global Catalogue of Microorganisms (GCM) 10K type strain sequencing project: providing services to taxonomists for standard genome sequencing and annotation.</title>
        <authorList>
            <consortium name="The Broad Institute Genomics Platform"/>
            <consortium name="The Broad Institute Genome Sequencing Center for Infectious Disease"/>
            <person name="Wu L."/>
            <person name="Ma J."/>
        </authorList>
    </citation>
    <scope>NUCLEOTIDE SEQUENCE [LARGE SCALE GENOMIC DNA]</scope>
    <source>
        <strain evidence="13">KCTC 42447</strain>
    </source>
</reference>
<dbReference type="Gene3D" id="3.30.2350.10">
    <property type="entry name" value="Pseudouridine synthase"/>
    <property type="match status" value="1"/>
</dbReference>
<comment type="catalytic activity">
    <reaction evidence="2">
        <text>uridine(2604) in 23S rRNA = pseudouridine(2604) in 23S rRNA</text>
        <dbReference type="Rhea" id="RHEA:38875"/>
        <dbReference type="Rhea" id="RHEA-COMP:10093"/>
        <dbReference type="Rhea" id="RHEA-COMP:10094"/>
        <dbReference type="ChEBI" id="CHEBI:65314"/>
        <dbReference type="ChEBI" id="CHEBI:65315"/>
        <dbReference type="EC" id="5.4.99.21"/>
    </reaction>
</comment>
<evidence type="ECO:0000256" key="3">
    <source>
        <dbReference type="ARBA" id="ARBA00038922"/>
    </source>
</evidence>
<evidence type="ECO:0000256" key="5">
    <source>
        <dbReference type="ARBA" id="ARBA00041420"/>
    </source>
</evidence>
<dbReference type="Pfam" id="PF01479">
    <property type="entry name" value="S4"/>
    <property type="match status" value="1"/>
</dbReference>
<dbReference type="EMBL" id="JBHRXZ010000016">
    <property type="protein sequence ID" value="MFC3607297.1"/>
    <property type="molecule type" value="Genomic_DNA"/>
</dbReference>
<evidence type="ECO:0000259" key="11">
    <source>
        <dbReference type="Pfam" id="PF01479"/>
    </source>
</evidence>
<keyword evidence="13" id="KW-1185">Reference proteome</keyword>
<evidence type="ECO:0000256" key="8">
    <source>
        <dbReference type="ARBA" id="ARBA00042890"/>
    </source>
</evidence>
<evidence type="ECO:0000256" key="6">
    <source>
        <dbReference type="ARBA" id="ARBA00041697"/>
    </source>
</evidence>
<dbReference type="Gene3D" id="3.10.290.10">
    <property type="entry name" value="RNA-binding S4 domain"/>
    <property type="match status" value="1"/>
</dbReference>
<evidence type="ECO:0000256" key="4">
    <source>
        <dbReference type="ARBA" id="ARBA00039989"/>
    </source>
</evidence>
<comment type="catalytic activity">
    <reaction evidence="1">
        <text>uridine(35) in tRNA(Tyr) = pseudouridine(35) in tRNA(Tyr)</text>
        <dbReference type="Rhea" id="RHEA:60556"/>
        <dbReference type="Rhea" id="RHEA-COMP:15607"/>
        <dbReference type="Rhea" id="RHEA-COMP:15608"/>
        <dbReference type="ChEBI" id="CHEBI:65314"/>
        <dbReference type="ChEBI" id="CHEBI:65315"/>
    </reaction>
</comment>
<keyword evidence="10" id="KW-0694">RNA-binding</keyword>
<evidence type="ECO:0000256" key="9">
    <source>
        <dbReference type="ARBA" id="ARBA00043147"/>
    </source>
</evidence>
<dbReference type="SUPFAM" id="SSF55174">
    <property type="entry name" value="Alpha-L RNA-binding motif"/>
    <property type="match status" value="1"/>
</dbReference>
<proteinExistence type="predicted"/>
<dbReference type="SUPFAM" id="SSF55120">
    <property type="entry name" value="Pseudouridine synthase"/>
    <property type="match status" value="1"/>
</dbReference>
<evidence type="ECO:0000256" key="1">
    <source>
        <dbReference type="ARBA" id="ARBA00036390"/>
    </source>
</evidence>
<name>A0ABV7T4L7_9GAMM</name>
<dbReference type="CDD" id="cd00165">
    <property type="entry name" value="S4"/>
    <property type="match status" value="1"/>
</dbReference>
<evidence type="ECO:0000256" key="2">
    <source>
        <dbReference type="ARBA" id="ARBA00036535"/>
    </source>
</evidence>
<dbReference type="EC" id="5.4.99.21" evidence="3"/>
<dbReference type="PANTHER" id="PTHR47683:SF2">
    <property type="entry name" value="RNA-BINDING S4 DOMAIN-CONTAINING PROTEIN"/>
    <property type="match status" value="1"/>
</dbReference>
<dbReference type="InterPro" id="IPR050343">
    <property type="entry name" value="RsuA_PseudoU_synthase"/>
</dbReference>
<evidence type="ECO:0000256" key="7">
    <source>
        <dbReference type="ARBA" id="ARBA00042843"/>
    </source>
</evidence>
<dbReference type="PROSITE" id="PS50889">
    <property type="entry name" value="S4"/>
    <property type="match status" value="1"/>
</dbReference>
<evidence type="ECO:0000313" key="12">
    <source>
        <dbReference type="EMBL" id="MFC3607297.1"/>
    </source>
</evidence>
<evidence type="ECO:0000313" key="13">
    <source>
        <dbReference type="Proteomes" id="UP001595630"/>
    </source>
</evidence>
<feature type="domain" description="RNA-binding S4" evidence="11">
    <location>
        <begin position="6"/>
        <end position="47"/>
    </location>
</feature>
<dbReference type="RefSeq" id="WP_386362202.1">
    <property type="nucleotide sequence ID" value="NZ_JBHRXZ010000016.1"/>
</dbReference>
<evidence type="ECO:0000256" key="10">
    <source>
        <dbReference type="PROSITE-ProRule" id="PRU00182"/>
    </source>
</evidence>
<gene>
    <name evidence="12" type="ORF">ACFOMF_05840</name>
</gene>
<dbReference type="Proteomes" id="UP001595630">
    <property type="component" value="Unassembled WGS sequence"/>
</dbReference>
<dbReference type="PANTHER" id="PTHR47683">
    <property type="entry name" value="PSEUDOURIDINE SYNTHASE FAMILY PROTEIN-RELATED"/>
    <property type="match status" value="1"/>
</dbReference>
<dbReference type="InterPro" id="IPR020103">
    <property type="entry name" value="PsdUridine_synth_cat_dom_sf"/>
</dbReference>
<organism evidence="12 13">
    <name type="scientific">Stutzerimonas tarimensis</name>
    <dbReference type="NCBI Taxonomy" id="1507735"/>
    <lineage>
        <taxon>Bacteria</taxon>
        <taxon>Pseudomonadati</taxon>
        <taxon>Pseudomonadota</taxon>
        <taxon>Gammaproteobacteria</taxon>
        <taxon>Pseudomonadales</taxon>
        <taxon>Pseudomonadaceae</taxon>
        <taxon>Stutzerimonas</taxon>
    </lineage>
</organism>
<dbReference type="InterPro" id="IPR036986">
    <property type="entry name" value="S4_RNA-bd_sf"/>
</dbReference>
<comment type="caution">
    <text evidence="12">The sequence shown here is derived from an EMBL/GenBank/DDBJ whole genome shotgun (WGS) entry which is preliminary data.</text>
</comment>
<sequence>MSDSIRLSKCVTQLTGCSRREAELYIEGGWVTVDGAVVDLPQYPVEGQGVELLPGAVAEPLEPATLLLNVPVGYAGEASQLIRVDSHWSADVSRQRVLKGHFARLSAALPLQAGAGGLAVFSQDWRALRKLNDDSARIEQEYVAEVRGQISPGGLARLNEGRGCKVSWQNEHHLRFALKQVAPGMIHTLCAGVGLTIRTLKRIRIGGVPMGKMPPGQWRYLAPGERF</sequence>